<comment type="caution">
    <text evidence="2">The sequence shown here is derived from an EMBL/GenBank/DDBJ whole genome shotgun (WGS) entry which is preliminary data.</text>
</comment>
<evidence type="ECO:0000313" key="3">
    <source>
        <dbReference type="Proteomes" id="UP000193920"/>
    </source>
</evidence>
<evidence type="ECO:0000313" key="2">
    <source>
        <dbReference type="EMBL" id="ORY38469.1"/>
    </source>
</evidence>
<organism evidence="2 3">
    <name type="scientific">Neocallimastix californiae</name>
    <dbReference type="NCBI Taxonomy" id="1754190"/>
    <lineage>
        <taxon>Eukaryota</taxon>
        <taxon>Fungi</taxon>
        <taxon>Fungi incertae sedis</taxon>
        <taxon>Chytridiomycota</taxon>
        <taxon>Chytridiomycota incertae sedis</taxon>
        <taxon>Neocallimastigomycetes</taxon>
        <taxon>Neocallimastigales</taxon>
        <taxon>Neocallimastigaceae</taxon>
        <taxon>Neocallimastix</taxon>
    </lineage>
</organism>
<keyword evidence="1" id="KW-0472">Membrane</keyword>
<feature type="transmembrane region" description="Helical" evidence="1">
    <location>
        <begin position="29"/>
        <end position="50"/>
    </location>
</feature>
<accession>A0A1Y2BUN6</accession>
<dbReference type="EMBL" id="MCOG01000136">
    <property type="protein sequence ID" value="ORY38469.1"/>
    <property type="molecule type" value="Genomic_DNA"/>
</dbReference>
<keyword evidence="3" id="KW-1185">Reference proteome</keyword>
<keyword evidence="1" id="KW-0812">Transmembrane</keyword>
<proteinExistence type="predicted"/>
<dbReference type="AlphaFoldDB" id="A0A1Y2BUN6"/>
<name>A0A1Y2BUN6_9FUNG</name>
<gene>
    <name evidence="2" type="ORF">LY90DRAFT_47914</name>
</gene>
<keyword evidence="1" id="KW-1133">Transmembrane helix</keyword>
<sequence length="66" mass="7969">MNNCKGIIIYLLMKQLISFRFISTYLGIYYYSFIILSSSLLNYNFILYFYKLLKLSILCLEKKLFN</sequence>
<protein>
    <submittedName>
        <fullName evidence="2">Uncharacterized protein</fullName>
    </submittedName>
</protein>
<evidence type="ECO:0000256" key="1">
    <source>
        <dbReference type="SAM" id="Phobius"/>
    </source>
</evidence>
<reference evidence="2 3" key="1">
    <citation type="submission" date="2016-08" db="EMBL/GenBank/DDBJ databases">
        <title>A Parts List for Fungal Cellulosomes Revealed by Comparative Genomics.</title>
        <authorList>
            <consortium name="DOE Joint Genome Institute"/>
            <person name="Haitjema C.H."/>
            <person name="Gilmore S.P."/>
            <person name="Henske J.K."/>
            <person name="Solomon K.V."/>
            <person name="De Groot R."/>
            <person name="Kuo A."/>
            <person name="Mondo S.J."/>
            <person name="Salamov A.A."/>
            <person name="Labutti K."/>
            <person name="Zhao Z."/>
            <person name="Chiniquy J."/>
            <person name="Barry K."/>
            <person name="Brewer H.M."/>
            <person name="Purvine S.O."/>
            <person name="Wright A.T."/>
            <person name="Boxma B."/>
            <person name="Van Alen T."/>
            <person name="Hackstein J.H."/>
            <person name="Baker S.E."/>
            <person name="Grigoriev I.V."/>
            <person name="O'Malley M.A."/>
        </authorList>
    </citation>
    <scope>NUCLEOTIDE SEQUENCE [LARGE SCALE GENOMIC DNA]</scope>
    <source>
        <strain evidence="2 3">G1</strain>
    </source>
</reference>
<dbReference type="Proteomes" id="UP000193920">
    <property type="component" value="Unassembled WGS sequence"/>
</dbReference>